<dbReference type="EMBL" id="LNQE01000511">
    <property type="protein sequence ID" value="KUG26205.1"/>
    <property type="molecule type" value="Genomic_DNA"/>
</dbReference>
<evidence type="ECO:0000313" key="11">
    <source>
        <dbReference type="EMBL" id="KUG26205.1"/>
    </source>
</evidence>
<dbReference type="SUPFAM" id="SSF63380">
    <property type="entry name" value="Riboflavin synthase domain-like"/>
    <property type="match status" value="1"/>
</dbReference>
<dbReference type="InterPro" id="IPR036010">
    <property type="entry name" value="2Fe-2S_ferredoxin-like_sf"/>
</dbReference>
<keyword evidence="3" id="KW-0001">2Fe-2S</keyword>
<dbReference type="PANTHER" id="PTHR47354:SF8">
    <property type="entry name" value="1,2-PHENYLACETYL-COA EPOXIDASE, SUBUNIT E"/>
    <property type="match status" value="1"/>
</dbReference>
<dbReference type="InterPro" id="IPR001433">
    <property type="entry name" value="OxRdtase_FAD/NAD-bd"/>
</dbReference>
<evidence type="ECO:0000256" key="2">
    <source>
        <dbReference type="ARBA" id="ARBA00022630"/>
    </source>
</evidence>
<organism evidence="11">
    <name type="scientific">hydrocarbon metagenome</name>
    <dbReference type="NCBI Taxonomy" id="938273"/>
    <lineage>
        <taxon>unclassified sequences</taxon>
        <taxon>metagenomes</taxon>
        <taxon>ecological metagenomes</taxon>
    </lineage>
</organism>
<accession>A0A0W8FZ93</accession>
<dbReference type="GO" id="GO:0016491">
    <property type="term" value="F:oxidoreductase activity"/>
    <property type="evidence" value="ECO:0007669"/>
    <property type="project" value="UniProtKB-KW"/>
</dbReference>
<dbReference type="PANTHER" id="PTHR47354">
    <property type="entry name" value="NADH OXIDOREDUCTASE HCR"/>
    <property type="match status" value="1"/>
</dbReference>
<evidence type="ECO:0000259" key="9">
    <source>
        <dbReference type="PROSITE" id="PS51085"/>
    </source>
</evidence>
<dbReference type="PRINTS" id="PR00410">
    <property type="entry name" value="PHEHYDRXLASE"/>
</dbReference>
<sequence length="351" mass="40113">MTNHLNLIVDEIVNETHDTISILLHEKDNRDLSFLPGQFLTFIFDADGIETRRGYSIWTTPDDLPQVGVAIKKFKDGVTTKYLLESLKVGDSITSLPPLGNFTVETNQENERTLVMFGAGSGITPLMSHLQAILKYEPKSKVILFYGNHDEDSIIFYDKLNSLQKKYSDNFFIEHCLSKPKRNWNGVHGRIDSVKSIELLDKYKTHFTGQVEYYLCGPEEMMQTVMNILKERNVDRKNIHREIYTTKVLDETDEIEEKEREVTIILQGERHKVLVMPNETILEKALEQGLEIPNSCQFGNCSTCKAKLLSGKLKLVEQTALSEEDIKQGFCLTCVGYPASDNVVILYEDMF</sequence>
<dbReference type="InterPro" id="IPR008333">
    <property type="entry name" value="Cbr1-like_FAD-bd_dom"/>
</dbReference>
<dbReference type="InterPro" id="IPR017927">
    <property type="entry name" value="FAD-bd_FR_type"/>
</dbReference>
<comment type="caution">
    <text evidence="11">The sequence shown here is derived from an EMBL/GenBank/DDBJ whole genome shotgun (WGS) entry which is preliminary data.</text>
</comment>
<comment type="cofactor">
    <cofactor evidence="1">
        <name>FAD</name>
        <dbReference type="ChEBI" id="CHEBI:57692"/>
    </cofactor>
</comment>
<evidence type="ECO:0000256" key="5">
    <source>
        <dbReference type="ARBA" id="ARBA00022827"/>
    </source>
</evidence>
<dbReference type="SUPFAM" id="SSF54292">
    <property type="entry name" value="2Fe-2S ferredoxin-like"/>
    <property type="match status" value="1"/>
</dbReference>
<dbReference type="GO" id="GO:0051537">
    <property type="term" value="F:2 iron, 2 sulfur cluster binding"/>
    <property type="evidence" value="ECO:0007669"/>
    <property type="project" value="UniProtKB-KW"/>
</dbReference>
<dbReference type="PROSITE" id="PS51384">
    <property type="entry name" value="FAD_FR"/>
    <property type="match status" value="1"/>
</dbReference>
<evidence type="ECO:0000256" key="7">
    <source>
        <dbReference type="ARBA" id="ARBA00023004"/>
    </source>
</evidence>
<keyword evidence="2" id="KW-0285">Flavoprotein</keyword>
<dbReference type="GO" id="GO:0046872">
    <property type="term" value="F:metal ion binding"/>
    <property type="evidence" value="ECO:0007669"/>
    <property type="project" value="UniProtKB-KW"/>
</dbReference>
<proteinExistence type="predicted"/>
<evidence type="ECO:0000259" key="10">
    <source>
        <dbReference type="PROSITE" id="PS51384"/>
    </source>
</evidence>
<dbReference type="InterPro" id="IPR012675">
    <property type="entry name" value="Beta-grasp_dom_sf"/>
</dbReference>
<dbReference type="Pfam" id="PF00175">
    <property type="entry name" value="NAD_binding_1"/>
    <property type="match status" value="1"/>
</dbReference>
<keyword evidence="7" id="KW-0408">Iron</keyword>
<feature type="domain" description="FAD-binding FR-type" evidence="10">
    <location>
        <begin position="2"/>
        <end position="105"/>
    </location>
</feature>
<keyword evidence="4" id="KW-0479">Metal-binding</keyword>
<dbReference type="PRINTS" id="PR00371">
    <property type="entry name" value="FPNCR"/>
</dbReference>
<keyword evidence="6" id="KW-0560">Oxidoreductase</keyword>
<dbReference type="InterPro" id="IPR001709">
    <property type="entry name" value="Flavoprot_Pyr_Nucl_cyt_Rdtase"/>
</dbReference>
<evidence type="ECO:0000256" key="1">
    <source>
        <dbReference type="ARBA" id="ARBA00001974"/>
    </source>
</evidence>
<dbReference type="GO" id="GO:0050660">
    <property type="term" value="F:flavin adenine dinucleotide binding"/>
    <property type="evidence" value="ECO:0007669"/>
    <property type="project" value="TreeGrafter"/>
</dbReference>
<dbReference type="SUPFAM" id="SSF52343">
    <property type="entry name" value="Ferredoxin reductase-like, C-terminal NADP-linked domain"/>
    <property type="match status" value="1"/>
</dbReference>
<evidence type="ECO:0000256" key="6">
    <source>
        <dbReference type="ARBA" id="ARBA00023002"/>
    </source>
</evidence>
<dbReference type="InterPro" id="IPR050415">
    <property type="entry name" value="MRET"/>
</dbReference>
<keyword evidence="8" id="KW-0411">Iron-sulfur</keyword>
<dbReference type="InterPro" id="IPR001041">
    <property type="entry name" value="2Fe-2S_ferredoxin-type"/>
</dbReference>
<dbReference type="CDD" id="cd00207">
    <property type="entry name" value="fer2"/>
    <property type="match status" value="1"/>
</dbReference>
<evidence type="ECO:0000256" key="4">
    <source>
        <dbReference type="ARBA" id="ARBA00022723"/>
    </source>
</evidence>
<dbReference type="AlphaFoldDB" id="A0A0W8FZ93"/>
<gene>
    <name evidence="11" type="ORF">ASZ90_003962</name>
</gene>
<dbReference type="CDD" id="cd06214">
    <property type="entry name" value="PA_degradation_oxidoreductase_like"/>
    <property type="match status" value="1"/>
</dbReference>
<protein>
    <submittedName>
        <fullName evidence="11">Flavodoxin reductase (Ferredoxin-nadph reductase) family 1</fullName>
    </submittedName>
</protein>
<dbReference type="PROSITE" id="PS00197">
    <property type="entry name" value="2FE2S_FER_1"/>
    <property type="match status" value="1"/>
</dbReference>
<evidence type="ECO:0000256" key="3">
    <source>
        <dbReference type="ARBA" id="ARBA00022714"/>
    </source>
</evidence>
<evidence type="ECO:0000256" key="8">
    <source>
        <dbReference type="ARBA" id="ARBA00023014"/>
    </source>
</evidence>
<dbReference type="Gene3D" id="2.40.30.10">
    <property type="entry name" value="Translation factors"/>
    <property type="match status" value="1"/>
</dbReference>
<dbReference type="Gene3D" id="3.10.20.30">
    <property type="match status" value="1"/>
</dbReference>
<dbReference type="InterPro" id="IPR039261">
    <property type="entry name" value="FNR_nucleotide-bd"/>
</dbReference>
<dbReference type="PROSITE" id="PS51085">
    <property type="entry name" value="2FE2S_FER_2"/>
    <property type="match status" value="1"/>
</dbReference>
<dbReference type="Pfam" id="PF00111">
    <property type="entry name" value="Fer2"/>
    <property type="match status" value="1"/>
</dbReference>
<dbReference type="Pfam" id="PF00970">
    <property type="entry name" value="FAD_binding_6"/>
    <property type="match status" value="1"/>
</dbReference>
<dbReference type="InterPro" id="IPR006058">
    <property type="entry name" value="2Fe2S_fd_BS"/>
</dbReference>
<name>A0A0W8FZ93_9ZZZZ</name>
<dbReference type="Gene3D" id="3.40.50.80">
    <property type="entry name" value="Nucleotide-binding domain of ferredoxin-NADP reductase (FNR) module"/>
    <property type="match status" value="1"/>
</dbReference>
<reference evidence="11" key="1">
    <citation type="journal article" date="2015" name="Proc. Natl. Acad. Sci. U.S.A.">
        <title>Networks of energetic and metabolic interactions define dynamics in microbial communities.</title>
        <authorList>
            <person name="Embree M."/>
            <person name="Liu J.K."/>
            <person name="Al-Bassam M.M."/>
            <person name="Zengler K."/>
        </authorList>
    </citation>
    <scope>NUCLEOTIDE SEQUENCE</scope>
</reference>
<dbReference type="InterPro" id="IPR017938">
    <property type="entry name" value="Riboflavin_synthase-like_b-brl"/>
</dbReference>
<keyword evidence="5" id="KW-0274">FAD</keyword>
<feature type="domain" description="2Fe-2S ferredoxin-type" evidence="9">
    <location>
        <begin position="260"/>
        <end position="350"/>
    </location>
</feature>